<dbReference type="CDD" id="cd03221">
    <property type="entry name" value="ABCF_EF-3"/>
    <property type="match status" value="2"/>
</dbReference>
<evidence type="ECO:0000256" key="3">
    <source>
        <dbReference type="ARBA" id="ARBA00022840"/>
    </source>
</evidence>
<dbReference type="PANTHER" id="PTHR19211:SF14">
    <property type="entry name" value="ATP-BINDING CASSETTE SUB-FAMILY F MEMBER 1"/>
    <property type="match status" value="1"/>
</dbReference>
<keyword evidence="3 5" id="KW-0067">ATP-binding</keyword>
<dbReference type="SUPFAM" id="SSF52540">
    <property type="entry name" value="P-loop containing nucleoside triphosphate hydrolases"/>
    <property type="match status" value="2"/>
</dbReference>
<reference evidence="5 6" key="1">
    <citation type="submission" date="2018-01" db="EMBL/GenBank/DDBJ databases">
        <title>Complete genome sequences of 14 Citrobacter spp. isolated from plant in Canada.</title>
        <authorList>
            <person name="Bhandare S.G."/>
            <person name="Colavecchio A."/>
            <person name="Jeukens J."/>
            <person name="Emond-Rheault J.-G."/>
            <person name="Freschi L."/>
            <person name="Hamel J."/>
            <person name="Kukavica-Ibrulj I."/>
            <person name="Levesque R."/>
            <person name="Goodridge L."/>
        </authorList>
    </citation>
    <scope>NUCLEOTIDE SEQUENCE [LARGE SCALE GENOMIC DNA]</scope>
    <source>
        <strain evidence="5 6">S1285</strain>
    </source>
</reference>
<dbReference type="InterPro" id="IPR003593">
    <property type="entry name" value="AAA+_ATPase"/>
</dbReference>
<dbReference type="InterPro" id="IPR050611">
    <property type="entry name" value="ABCF"/>
</dbReference>
<dbReference type="PROSITE" id="PS00211">
    <property type="entry name" value="ABC_TRANSPORTER_1"/>
    <property type="match status" value="1"/>
</dbReference>
<dbReference type="STRING" id="35703.AL524_15135"/>
<keyword evidence="1" id="KW-0677">Repeat</keyword>
<evidence type="ECO:0000256" key="1">
    <source>
        <dbReference type="ARBA" id="ARBA00022737"/>
    </source>
</evidence>
<dbReference type="AlphaFoldDB" id="A0A2S4S111"/>
<dbReference type="PANTHER" id="PTHR19211">
    <property type="entry name" value="ATP-BINDING TRANSPORT PROTEIN-RELATED"/>
    <property type="match status" value="1"/>
</dbReference>
<evidence type="ECO:0000259" key="4">
    <source>
        <dbReference type="PROSITE" id="PS50893"/>
    </source>
</evidence>
<evidence type="ECO:0000313" key="6">
    <source>
        <dbReference type="Proteomes" id="UP000237003"/>
    </source>
</evidence>
<feature type="domain" description="ABC transporter" evidence="4">
    <location>
        <begin position="5"/>
        <end position="222"/>
    </location>
</feature>
<dbReference type="RefSeq" id="WP_103779535.1">
    <property type="nucleotide sequence ID" value="NZ_PQLX01000001.1"/>
</dbReference>
<dbReference type="GO" id="GO:0005524">
    <property type="term" value="F:ATP binding"/>
    <property type="evidence" value="ECO:0007669"/>
    <property type="project" value="UniProtKB-KW"/>
</dbReference>
<dbReference type="Gene3D" id="3.40.50.300">
    <property type="entry name" value="P-loop containing nucleotide triphosphate hydrolases"/>
    <property type="match status" value="2"/>
</dbReference>
<organism evidence="5 6">
    <name type="scientific">Citrobacter amalonaticus</name>
    <dbReference type="NCBI Taxonomy" id="35703"/>
    <lineage>
        <taxon>Bacteria</taxon>
        <taxon>Pseudomonadati</taxon>
        <taxon>Pseudomonadota</taxon>
        <taxon>Gammaproteobacteria</taxon>
        <taxon>Enterobacterales</taxon>
        <taxon>Enterobacteriaceae</taxon>
        <taxon>Citrobacter</taxon>
    </lineage>
</organism>
<protein>
    <submittedName>
        <fullName evidence="5">ABC transporter ATP-binding protein</fullName>
    </submittedName>
</protein>
<dbReference type="PROSITE" id="PS50893">
    <property type="entry name" value="ABC_TRANSPORTER_2"/>
    <property type="match status" value="2"/>
</dbReference>
<proteinExistence type="predicted"/>
<gene>
    <name evidence="5" type="ORF">C3430_00075</name>
</gene>
<dbReference type="InterPro" id="IPR017871">
    <property type="entry name" value="ABC_transporter-like_CS"/>
</dbReference>
<comment type="caution">
    <text evidence="5">The sequence shown here is derived from an EMBL/GenBank/DDBJ whole genome shotgun (WGS) entry which is preliminary data.</text>
</comment>
<dbReference type="InterPro" id="IPR027417">
    <property type="entry name" value="P-loop_NTPase"/>
</dbReference>
<dbReference type="GO" id="GO:0016887">
    <property type="term" value="F:ATP hydrolysis activity"/>
    <property type="evidence" value="ECO:0007669"/>
    <property type="project" value="InterPro"/>
</dbReference>
<accession>A0A2S4S111</accession>
<dbReference type="SMART" id="SM00382">
    <property type="entry name" value="AAA"/>
    <property type="match status" value="2"/>
</dbReference>
<dbReference type="Pfam" id="PF00005">
    <property type="entry name" value="ABC_tran"/>
    <property type="match status" value="2"/>
</dbReference>
<keyword evidence="2" id="KW-0547">Nucleotide-binding</keyword>
<evidence type="ECO:0000256" key="2">
    <source>
        <dbReference type="ARBA" id="ARBA00022741"/>
    </source>
</evidence>
<name>A0A2S4S111_CITAM</name>
<feature type="domain" description="ABC transporter" evidence="4">
    <location>
        <begin position="290"/>
        <end position="511"/>
    </location>
</feature>
<dbReference type="Proteomes" id="UP000237003">
    <property type="component" value="Unassembled WGS sequence"/>
</dbReference>
<dbReference type="EMBL" id="PQLX01000001">
    <property type="protein sequence ID" value="POU67541.1"/>
    <property type="molecule type" value="Genomic_DNA"/>
</dbReference>
<evidence type="ECO:0000313" key="5">
    <source>
        <dbReference type="EMBL" id="POU67541.1"/>
    </source>
</evidence>
<dbReference type="InterPro" id="IPR003439">
    <property type="entry name" value="ABC_transporter-like_ATP-bd"/>
</dbReference>
<dbReference type="OrthoDB" id="9808609at2"/>
<sequence length="578" mass="64147">MSTLLTAQSLHVDTASGTLFDALTFTLKKGDRIGLIGYNGCGKSTLLKVLDGTLSPASGTIAQANHCHLARVEQHLPADILPLTLRDAVLAQLPQHEHATRLWRVEALLAQMGFTPENLALTAGTLSGGQHTRLLLARALMRQPDLLLLDEPGNHLDLPTLLWLEQFLQNWSGSFVVVSHDPQLLDAVTNGTWILRDRTLHAFALPCSAARQALKERDASDALRHKAEQKEIDRVSASAKRLATWGQVYDNEDLSRKAKQMEKQVLRLKEVQTDLTAGSQWTLTLQGDALRADRLLEMSQLPVSPAPEAATLFSIASARLKSGDRVAIVGRNGCGKSSLLKLIWQQFQSRLASDKLVLHPRVTLGYYDQTLHQLRDNDTLFDALEPFAPQPDVRKMALISAGFPWIRRQQRVCTLSGGERSRLLFVGLTLARYSLLMLDEPTNHLDMEGKEALAQTLQTFSGGLLLVSHDRQLISQSCNRFWFIEAGELSEWHDLEAVNTRIRETTVEIASGKPLVPDAVNAMPDEDVGVLEKLLELEQRLADDLARKPKHQKPHLQAQWRKEIDTLNALLSSDSASS</sequence>